<keyword evidence="2 9" id="KW-0812">Transmembrane</keyword>
<dbReference type="CDD" id="cd04017">
    <property type="entry name" value="C2D_Ferlin"/>
    <property type="match status" value="1"/>
</dbReference>
<feature type="compositionally biased region" description="Acidic residues" evidence="8">
    <location>
        <begin position="1569"/>
        <end position="1582"/>
    </location>
</feature>
<dbReference type="InterPro" id="IPR037721">
    <property type="entry name" value="Ferlin"/>
</dbReference>
<dbReference type="InterPro" id="IPR037724">
    <property type="entry name" value="C2E_Ferlin"/>
</dbReference>
<feature type="compositionally biased region" description="Polar residues" evidence="8">
    <location>
        <begin position="1348"/>
        <end position="1360"/>
    </location>
</feature>
<dbReference type="SMART" id="SM01202">
    <property type="entry name" value="FerI"/>
    <property type="match status" value="1"/>
</dbReference>
<feature type="domain" description="C2" evidence="10">
    <location>
        <begin position="1758"/>
        <end position="1878"/>
    </location>
</feature>
<feature type="domain" description="C2" evidence="10">
    <location>
        <begin position="917"/>
        <end position="1049"/>
    </location>
</feature>
<reference evidence="12" key="1">
    <citation type="submission" date="2025-08" db="UniProtKB">
        <authorList>
            <consortium name="RefSeq"/>
        </authorList>
    </citation>
    <scope>IDENTIFICATION</scope>
</reference>
<gene>
    <name evidence="12" type="primary">LOC100205903</name>
</gene>
<evidence type="ECO:0000256" key="3">
    <source>
        <dbReference type="ARBA" id="ARBA00022723"/>
    </source>
</evidence>
<evidence type="ECO:0000256" key="2">
    <source>
        <dbReference type="ARBA" id="ARBA00022692"/>
    </source>
</evidence>
<dbReference type="Gene3D" id="2.60.40.150">
    <property type="entry name" value="C2 domain"/>
    <property type="match status" value="6"/>
</dbReference>
<dbReference type="InterPro" id="IPR037725">
    <property type="entry name" value="C2F_Ferlin"/>
</dbReference>
<sequence>MSTFAIYLKWSHGLNGRHDRIARATFRGKTYTTDVYEFCSDADWEEEFDWPVTGSLKPSDFILVQVLNYNKLLPSRVIGTFQMYLKKILSEPWISLTENLVDSNSTILASTLALELMYVEEQPRETTFQSFHPPEEKMRVLEDWELESLKSNSRKNSRFSLTSSMKRKLGSITSKTSSKRAAMEAADAMVDGLVEGNNGAIKKKEKPKPKVKETFHLHPKVHIKLPPQRKELDVNVEIRVIEGKSLAGTQLDPVCDIICFGETKSTQVKEQTNTPYWDEFFVFATVNQLDIAFDEILQFIVYSGRNLISKGAILGSFKTDLGTVYSQPDHRFIRKFACLTHPDETLGASGAGVKGYLKLDITVMVKGDPVKEPPSVKDSDDDVDLNPLLPEGIKPERMRSRFCVRIYKAEGLPKMNSGILANIKKQFTGETRIRDLADPFVKVSFAGLEARTSVKKNCYEPEWNEEIVFCDLFPSLCRRIKIQLKDQDLTKEETIGTLWIDLSEISNDGCNVHKFNINTGFMPTFGPSWVNLYGSTRDYWFINQNDFLNEGLGEGIGYRGRILLSIQMEEGESAMDEEISNVNVRGAVPVSDVVGGKEEKFQLFCCIHEASMIDRKTASNPIQFEMNIGNYGNTFDGKMLSSKEDDDGEDDDDKFTKPLTDPMTAETLDREYYNMPYHENKPCMHLRFPWEDHRKRLYLQNILHRFVLEMEDSLEDTGERLAIDADDTWEYLKDAVNKLVENCNKLLTQLGGKITGAKLGKMKLDKERLNLCISETKQVIDECKQILDNLKDNRRINSNYRYVLSFIDRYKKLMKEPQDVFPDIIIWLLSGNKRICYTRIPAHKVMYSRTEHESGVDAGKVQTYLLTLPGKSGLGENGWAIKCKLTCLVWLGILKTKKDMLLYAPEGFEIPKNLTKTTAPPPLEIHYTVFQKFSLRAHMYQARGLIGSDDSGLSDAFGRVILSNQAADTSVVWETRSPTWNQTLIFNDLVIYGEMDFVVQNPPIIMAEIFDYDEGGDIEFIGRAMCRPLVKQISDPYDKPFFPPRLEWFQIYRGDSEAGELLAAFELFQLSENEEENANLPSLPIEVEDEVNGGNFFLVPENIRPVMCQHRIECLFWGVRELKAINFQAVERPQVEFECVSVSLKSPVIVSAKKNPNFTEPWGYFDLDLPEEAVYCPPLTISLREMRMFGNEILVGTSIINSLLGYMYDSSAYIDEVTGNDEEKKDENPDGNAETKEDGAQNEEIKDETNVSLAGSKKLNADEEKIKTPSIAPSKSVSFAPGSKKGSPVHSLAASKLMSNKSISPKNEKLFSPKGYSPLASVEMSLNQRRRSVSPSQSVALTKKMNSRRVSNTSKQSSQIHYHIISNPGTIDKTPLKKIFTPRKTPQRSQPTSKNLEKENTESNINVTPFKQLISKPATPLKYTKESVPLLQDISKEVQKSPGQKLMQQIATPLKSISDKIVSPIQKSKDNQNQSPTQGTPSSKLVEIEEETNVDDAELKIGAEASDFVDPSIARNEEGDEEGEREIIELDTLLEGKVSDELGPENTGDPPATLPAPQPATVPVPPPVTDDEEKENDNDDNAVEMKVILVGEDELKAEEEAEAAEKEEEKEEEAVDEEKEEAENEDQIDWWARFYETVKDEERLQEAIAAAKKKKKLAEAKKGKKAVILESEDGEENIEDLDLGKKKIINPRIIRLKIYKTELEEVPNLDGLCDVLQSWVLLRGKSNGNDDDDESRIYGKFKGAIKVWKFPLPSFFYNENNTLGSFKRLPSMDPINVLCRIYVVKAIDLKPTDMDGKADPYVKIAVGKHVVKDRDNYVPKQLNPTIGRTFDFEVTLPHDNMLVVSIYDYDLVGSDDLIGETKIDIENRFFSKHRAICGLSTNYDIQGFNKWRDPIKPTAILQRLCKDLKLDGPHFTPGKCRVEKWVFCAKDHILDDNGNPKQSDEPSALKALHNFSMIEGKGYVLVPEHVETRSLLKSDIPGIEQGRIQLWIDLFSMEGPAPGAPIDITPRKPISYELRCIIWNTEDVILGDINILTGQPCADIYVKGWIEGLKNNSQSTDVHTSSLTGEGNFNWRFIFPFKFYKAEERVVILKKASLFSWDMSEEKVPARLVLQCWDSDTLSSDDFIGDLTLNLTNIPRPSKTSVQCNMEIMSNENRDSIFKKKLIKGWWPFILDTAEADPELVGKLEMELILMTEQEAEEDPAGLGRKEPNPLPRPNRPDLMMEWLMMPIKALRYALWEQHKFTCAKAVAMLLIFAVLGLFFYSMPGVIVKKIVG</sequence>
<name>A0ABM4BT13_HYDVU</name>
<dbReference type="CDD" id="cd08374">
    <property type="entry name" value="C2F_Ferlin"/>
    <property type="match status" value="1"/>
</dbReference>
<keyword evidence="6 9" id="KW-1133">Transmembrane helix</keyword>
<dbReference type="InterPro" id="IPR037722">
    <property type="entry name" value="C2C_Ferlin"/>
</dbReference>
<dbReference type="PANTHER" id="PTHR12546:SF60">
    <property type="entry name" value="MISFIRE, ISOFORM F"/>
    <property type="match status" value="1"/>
</dbReference>
<dbReference type="Pfam" id="PF16165">
    <property type="entry name" value="Ferlin_C"/>
    <property type="match status" value="1"/>
</dbReference>
<feature type="region of interest" description="Disordered" evidence="8">
    <location>
        <begin position="1466"/>
        <end position="1487"/>
    </location>
</feature>
<dbReference type="SUPFAM" id="SSF49562">
    <property type="entry name" value="C2 domain (Calcium/lipid-binding domain, CaLB)"/>
    <property type="match status" value="7"/>
</dbReference>
<comment type="subcellular location">
    <subcellularLocation>
        <location evidence="1">Membrane</location>
        <topology evidence="1">Single-pass membrane protein</topology>
    </subcellularLocation>
</comment>
<dbReference type="InterPro" id="IPR012968">
    <property type="entry name" value="FerIin_dom"/>
</dbReference>
<dbReference type="Proteomes" id="UP001652625">
    <property type="component" value="Chromosome 04"/>
</dbReference>
<proteinExistence type="predicted"/>
<evidence type="ECO:0000256" key="6">
    <source>
        <dbReference type="ARBA" id="ARBA00022989"/>
    </source>
</evidence>
<dbReference type="Pfam" id="PF22901">
    <property type="entry name" value="dsrm_Ferlin"/>
    <property type="match status" value="1"/>
</dbReference>
<evidence type="ECO:0000256" key="4">
    <source>
        <dbReference type="ARBA" id="ARBA00022737"/>
    </source>
</evidence>
<dbReference type="Pfam" id="PF08150">
    <property type="entry name" value="FerB"/>
    <property type="match status" value="1"/>
</dbReference>
<dbReference type="Pfam" id="PF08151">
    <property type="entry name" value="FerI"/>
    <property type="match status" value="1"/>
</dbReference>
<feature type="region of interest" description="Disordered" evidence="8">
    <location>
        <begin position="1327"/>
        <end position="1409"/>
    </location>
</feature>
<feature type="compositionally biased region" description="Acidic residues" evidence="8">
    <location>
        <begin position="1591"/>
        <end position="1625"/>
    </location>
</feature>
<evidence type="ECO:0000256" key="5">
    <source>
        <dbReference type="ARBA" id="ARBA00022837"/>
    </source>
</evidence>
<protein>
    <submittedName>
        <fullName evidence="12">Otoferlin isoform X6</fullName>
    </submittedName>
</protein>
<evidence type="ECO:0000256" key="7">
    <source>
        <dbReference type="ARBA" id="ARBA00023136"/>
    </source>
</evidence>
<feature type="compositionally biased region" description="Pro residues" evidence="8">
    <location>
        <begin position="1552"/>
        <end position="1568"/>
    </location>
</feature>
<evidence type="ECO:0000256" key="9">
    <source>
        <dbReference type="SAM" id="Phobius"/>
    </source>
</evidence>
<feature type="domain" description="C2" evidence="10">
    <location>
        <begin position="2000"/>
        <end position="2149"/>
    </location>
</feature>
<dbReference type="InterPro" id="IPR037720">
    <property type="entry name" value="C2B_Ferlin"/>
</dbReference>
<accession>A0ABM4BT13</accession>
<dbReference type="InterPro" id="IPR055072">
    <property type="entry name" value="Ferlin_DSRM"/>
</dbReference>
<feature type="compositionally biased region" description="Basic and acidic residues" evidence="8">
    <location>
        <begin position="1221"/>
        <end position="1249"/>
    </location>
</feature>
<dbReference type="SMART" id="SM00239">
    <property type="entry name" value="C2"/>
    <property type="match status" value="6"/>
</dbReference>
<feature type="compositionally biased region" description="Polar residues" evidence="8">
    <location>
        <begin position="1471"/>
        <end position="1483"/>
    </location>
</feature>
<keyword evidence="11" id="KW-1185">Reference proteome</keyword>
<organism evidence="11 12">
    <name type="scientific">Hydra vulgaris</name>
    <name type="common">Hydra</name>
    <name type="synonym">Hydra attenuata</name>
    <dbReference type="NCBI Taxonomy" id="6087"/>
    <lineage>
        <taxon>Eukaryota</taxon>
        <taxon>Metazoa</taxon>
        <taxon>Cnidaria</taxon>
        <taxon>Hydrozoa</taxon>
        <taxon>Hydroidolina</taxon>
        <taxon>Anthoathecata</taxon>
        <taxon>Aplanulata</taxon>
        <taxon>Hydridae</taxon>
        <taxon>Hydra</taxon>
    </lineage>
</organism>
<feature type="transmembrane region" description="Helical" evidence="9">
    <location>
        <begin position="2251"/>
        <end position="2272"/>
    </location>
</feature>
<dbReference type="GeneID" id="100205903"/>
<dbReference type="Pfam" id="PF00168">
    <property type="entry name" value="C2"/>
    <property type="match status" value="6"/>
</dbReference>
<dbReference type="RefSeq" id="XP_065652292.1">
    <property type="nucleotide sequence ID" value="XM_065796220.1"/>
</dbReference>
<dbReference type="InterPro" id="IPR032362">
    <property type="entry name" value="Ferlin_C"/>
</dbReference>
<dbReference type="InterPro" id="IPR035892">
    <property type="entry name" value="C2_domain_sf"/>
</dbReference>
<dbReference type="InterPro" id="IPR012561">
    <property type="entry name" value="Ferlin_B-domain"/>
</dbReference>
<keyword evidence="7 9" id="KW-0472">Membrane</keyword>
<feature type="compositionally biased region" description="Acidic residues" evidence="8">
    <location>
        <begin position="644"/>
        <end position="653"/>
    </location>
</feature>
<dbReference type="CDD" id="cd04037">
    <property type="entry name" value="C2E_Ferlin"/>
    <property type="match status" value="1"/>
</dbReference>
<feature type="domain" description="C2" evidence="10">
    <location>
        <begin position="217"/>
        <end position="334"/>
    </location>
</feature>
<keyword evidence="3" id="KW-0479">Metal-binding</keyword>
<keyword evidence="5" id="KW-0106">Calcium</keyword>
<evidence type="ECO:0000313" key="11">
    <source>
        <dbReference type="Proteomes" id="UP001652625"/>
    </source>
</evidence>
<feature type="domain" description="C2" evidence="10">
    <location>
        <begin position="1"/>
        <end position="98"/>
    </location>
</feature>
<dbReference type="CDD" id="cd04018">
    <property type="entry name" value="C2C_Ferlin"/>
    <property type="match status" value="1"/>
</dbReference>
<dbReference type="SMART" id="SM01201">
    <property type="entry name" value="FerB"/>
    <property type="match status" value="1"/>
</dbReference>
<dbReference type="InterPro" id="IPR000008">
    <property type="entry name" value="C2_dom"/>
</dbReference>
<feature type="region of interest" description="Disordered" evidence="8">
    <location>
        <begin position="1218"/>
        <end position="1291"/>
    </location>
</feature>
<evidence type="ECO:0000313" key="12">
    <source>
        <dbReference type="RefSeq" id="XP_065652292.1"/>
    </source>
</evidence>
<dbReference type="CDD" id="cd04011">
    <property type="entry name" value="C2B_Ferlin"/>
    <property type="match status" value="1"/>
</dbReference>
<feature type="domain" description="C2" evidence="10">
    <location>
        <begin position="379"/>
        <end position="516"/>
    </location>
</feature>
<keyword evidence="4" id="KW-0677">Repeat</keyword>
<feature type="region of interest" description="Disordered" evidence="8">
    <location>
        <begin position="1502"/>
        <end position="1625"/>
    </location>
</feature>
<evidence type="ECO:0000256" key="8">
    <source>
        <dbReference type="SAM" id="MobiDB-lite"/>
    </source>
</evidence>
<dbReference type="InterPro" id="IPR037723">
    <property type="entry name" value="C2D_Ferlin"/>
</dbReference>
<dbReference type="PROSITE" id="PS50004">
    <property type="entry name" value="C2"/>
    <property type="match status" value="6"/>
</dbReference>
<evidence type="ECO:0000256" key="1">
    <source>
        <dbReference type="ARBA" id="ARBA00004167"/>
    </source>
</evidence>
<dbReference type="PANTHER" id="PTHR12546">
    <property type="entry name" value="FER-1-LIKE"/>
    <property type="match status" value="1"/>
</dbReference>
<evidence type="ECO:0000259" key="10">
    <source>
        <dbReference type="PROSITE" id="PS50004"/>
    </source>
</evidence>
<feature type="region of interest" description="Disordered" evidence="8">
    <location>
        <begin position="639"/>
        <end position="661"/>
    </location>
</feature>